<proteinExistence type="inferred from homology"/>
<dbReference type="EMBL" id="CP102453">
    <property type="protein sequence ID" value="UUX34367.1"/>
    <property type="molecule type" value="Genomic_DNA"/>
</dbReference>
<evidence type="ECO:0000256" key="1">
    <source>
        <dbReference type="ARBA" id="ARBA00008950"/>
    </source>
</evidence>
<dbReference type="EC" id="3.1.4.-" evidence="2"/>
<dbReference type="InterPro" id="IPR024654">
    <property type="entry name" value="Calcineurin-like_PHP_lpxH"/>
</dbReference>
<keyword evidence="5" id="KW-1185">Reference proteome</keyword>
<dbReference type="RefSeq" id="WP_313793870.1">
    <property type="nucleotide sequence ID" value="NZ_CP102453.1"/>
</dbReference>
<evidence type="ECO:0000313" key="4">
    <source>
        <dbReference type="EMBL" id="UUX34367.1"/>
    </source>
</evidence>
<protein>
    <recommendedName>
        <fullName evidence="2">Phosphoesterase</fullName>
        <ecNumber evidence="2">3.1.4.-</ecNumber>
    </recommendedName>
</protein>
<organism evidence="4 5">
    <name type="scientific">Fundicoccus culcitae</name>
    <dbReference type="NCBI Taxonomy" id="2969821"/>
    <lineage>
        <taxon>Bacteria</taxon>
        <taxon>Bacillati</taxon>
        <taxon>Bacillota</taxon>
        <taxon>Bacilli</taxon>
        <taxon>Lactobacillales</taxon>
        <taxon>Aerococcaceae</taxon>
        <taxon>Fundicoccus</taxon>
    </lineage>
</organism>
<sequence>MKVLVMSDNHGRWQKVQEIITKNRPYVDYIIHCGDSEFPADDPIWDQVDSVVSGNMDYDPQYRQLDTLGTKEEKFLNVHGHRHNVNHSLNELGQLAQSNHANFVFYGHTHKLAHDYHNGCLFLNPGSLSRSRGINPEKTYAIVTIDSETIQIKYYNDEHQRIDRLTAIYKR</sequence>
<accession>A0ABY5P6K8</accession>
<comment type="cofactor">
    <cofactor evidence="2">
        <name>a divalent metal cation</name>
        <dbReference type="ChEBI" id="CHEBI:60240"/>
    </cofactor>
</comment>
<evidence type="ECO:0000256" key="2">
    <source>
        <dbReference type="RuleBase" id="RU362039"/>
    </source>
</evidence>
<reference evidence="4 5" key="1">
    <citation type="submission" date="2022-08" db="EMBL/GenBank/DDBJ databases">
        <title>Aerococcaceae sp. nov isolated from spoiled eye mask.</title>
        <authorList>
            <person name="Zhou G."/>
            <person name="Xie X.-B."/>
            <person name="Shi Q.-S."/>
            <person name="Wang Y.-S."/>
            <person name="Wen X."/>
            <person name="Peng H."/>
            <person name="Yang X.-J."/>
            <person name="Tao H.-B."/>
            <person name="Huang X.-M."/>
        </authorList>
    </citation>
    <scope>NUCLEOTIDE SEQUENCE [LARGE SCALE GENOMIC DNA]</scope>
    <source>
        <strain evidence="5">DM20194951</strain>
    </source>
</reference>
<evidence type="ECO:0000313" key="5">
    <source>
        <dbReference type="Proteomes" id="UP001315967"/>
    </source>
</evidence>
<dbReference type="InterPro" id="IPR029052">
    <property type="entry name" value="Metallo-depent_PP-like"/>
</dbReference>
<dbReference type="InterPro" id="IPR000979">
    <property type="entry name" value="Phosphodiesterase_MJ0936/Vps29"/>
</dbReference>
<dbReference type="Proteomes" id="UP001315967">
    <property type="component" value="Chromosome"/>
</dbReference>
<dbReference type="Pfam" id="PF12850">
    <property type="entry name" value="Metallophos_2"/>
    <property type="match status" value="1"/>
</dbReference>
<dbReference type="PANTHER" id="PTHR11124">
    <property type="entry name" value="VACUOLAR SORTING PROTEIN VPS29"/>
    <property type="match status" value="1"/>
</dbReference>
<feature type="domain" description="Calcineurin-like phosphoesterase" evidence="3">
    <location>
        <begin position="1"/>
        <end position="147"/>
    </location>
</feature>
<dbReference type="Gene3D" id="3.60.21.10">
    <property type="match status" value="1"/>
</dbReference>
<comment type="similarity">
    <text evidence="1 2">Belongs to the metallophosphoesterase superfamily. YfcE family.</text>
</comment>
<keyword evidence="2" id="KW-0479">Metal-binding</keyword>
<evidence type="ECO:0000259" key="3">
    <source>
        <dbReference type="Pfam" id="PF12850"/>
    </source>
</evidence>
<dbReference type="SUPFAM" id="SSF56300">
    <property type="entry name" value="Metallo-dependent phosphatases"/>
    <property type="match status" value="1"/>
</dbReference>
<name>A0ABY5P6K8_9LACT</name>
<gene>
    <name evidence="4" type="ORF">NRE15_01575</name>
</gene>
<dbReference type="NCBIfam" id="TIGR00040">
    <property type="entry name" value="yfcE"/>
    <property type="match status" value="1"/>
</dbReference>